<reference evidence="8" key="1">
    <citation type="submission" date="2016-10" db="EMBL/GenBank/DDBJ databases">
        <authorList>
            <person name="Varghese N."/>
        </authorList>
    </citation>
    <scope>NUCLEOTIDE SEQUENCE [LARGE SCALE GENOMIC DNA]</scope>
    <source>
        <strain evidence="8">DSM 45096 / BCRC 16803 / CGMCC 4.1857 / CIP 109030 / JCM 12277 / KCTC 19219 / NBRC 100920 / 33214</strain>
    </source>
</reference>
<organism evidence="7 8">
    <name type="scientific">Streptacidiphilus jiangxiensis</name>
    <dbReference type="NCBI Taxonomy" id="235985"/>
    <lineage>
        <taxon>Bacteria</taxon>
        <taxon>Bacillati</taxon>
        <taxon>Actinomycetota</taxon>
        <taxon>Actinomycetes</taxon>
        <taxon>Kitasatosporales</taxon>
        <taxon>Streptomycetaceae</taxon>
        <taxon>Streptacidiphilus</taxon>
    </lineage>
</organism>
<dbReference type="SUPFAM" id="SSF53850">
    <property type="entry name" value="Periplasmic binding protein-like II"/>
    <property type="match status" value="1"/>
</dbReference>
<dbReference type="InterPro" id="IPR000847">
    <property type="entry name" value="LysR_HTH_N"/>
</dbReference>
<keyword evidence="8" id="KW-1185">Reference proteome</keyword>
<dbReference type="PROSITE" id="PS50931">
    <property type="entry name" value="HTH_LYSR"/>
    <property type="match status" value="1"/>
</dbReference>
<dbReference type="InterPro" id="IPR005119">
    <property type="entry name" value="LysR_subst-bd"/>
</dbReference>
<dbReference type="STRING" id="235985.SAMN05414137_12854"/>
<evidence type="ECO:0000256" key="4">
    <source>
        <dbReference type="ARBA" id="ARBA00023163"/>
    </source>
</evidence>
<keyword evidence="2" id="KW-0805">Transcription regulation</keyword>
<dbReference type="AlphaFoldDB" id="A0A1H7YE25"/>
<dbReference type="Gene3D" id="3.40.190.10">
    <property type="entry name" value="Periplasmic binding protein-like II"/>
    <property type="match status" value="2"/>
</dbReference>
<dbReference type="PANTHER" id="PTHR30346:SF0">
    <property type="entry name" value="HCA OPERON TRANSCRIPTIONAL ACTIVATOR HCAR"/>
    <property type="match status" value="1"/>
</dbReference>
<dbReference type="SUPFAM" id="SSF46785">
    <property type="entry name" value="Winged helix' DNA-binding domain"/>
    <property type="match status" value="1"/>
</dbReference>
<evidence type="ECO:0000313" key="8">
    <source>
        <dbReference type="Proteomes" id="UP000183015"/>
    </source>
</evidence>
<dbReference type="GO" id="GO:0003700">
    <property type="term" value="F:DNA-binding transcription factor activity"/>
    <property type="evidence" value="ECO:0007669"/>
    <property type="project" value="InterPro"/>
</dbReference>
<dbReference type="Gene3D" id="1.10.10.10">
    <property type="entry name" value="Winged helix-like DNA-binding domain superfamily/Winged helix DNA-binding domain"/>
    <property type="match status" value="1"/>
</dbReference>
<dbReference type="Pfam" id="PF00126">
    <property type="entry name" value="HTH_1"/>
    <property type="match status" value="1"/>
</dbReference>
<keyword evidence="4" id="KW-0804">Transcription</keyword>
<dbReference type="RefSeq" id="WP_236656603.1">
    <property type="nucleotide sequence ID" value="NZ_BBPN01000046.1"/>
</dbReference>
<dbReference type="InterPro" id="IPR036388">
    <property type="entry name" value="WH-like_DNA-bd_sf"/>
</dbReference>
<evidence type="ECO:0000313" key="7">
    <source>
        <dbReference type="EMBL" id="SEM44486.1"/>
    </source>
</evidence>
<gene>
    <name evidence="7" type="ORF">SAMN05414137_12854</name>
</gene>
<proteinExistence type="inferred from homology"/>
<name>A0A1H7YE25_STRJI</name>
<dbReference type="GO" id="GO:0032993">
    <property type="term" value="C:protein-DNA complex"/>
    <property type="evidence" value="ECO:0007669"/>
    <property type="project" value="TreeGrafter"/>
</dbReference>
<dbReference type="InterPro" id="IPR036390">
    <property type="entry name" value="WH_DNA-bd_sf"/>
</dbReference>
<protein>
    <submittedName>
        <fullName evidence="7">DNA-binding transcriptional regulator, LysR family</fullName>
    </submittedName>
</protein>
<dbReference type="eggNOG" id="COG0583">
    <property type="taxonomic scope" value="Bacteria"/>
</dbReference>
<dbReference type="EMBL" id="FOAZ01000028">
    <property type="protein sequence ID" value="SEM44486.1"/>
    <property type="molecule type" value="Genomic_DNA"/>
</dbReference>
<accession>A0A1H7YE25</accession>
<evidence type="ECO:0000256" key="3">
    <source>
        <dbReference type="ARBA" id="ARBA00023125"/>
    </source>
</evidence>
<dbReference type="Pfam" id="PF03466">
    <property type="entry name" value="LysR_substrate"/>
    <property type="match status" value="1"/>
</dbReference>
<evidence type="ECO:0000256" key="5">
    <source>
        <dbReference type="SAM" id="MobiDB-lite"/>
    </source>
</evidence>
<dbReference type="Proteomes" id="UP000183015">
    <property type="component" value="Unassembled WGS sequence"/>
</dbReference>
<evidence type="ECO:0000259" key="6">
    <source>
        <dbReference type="PROSITE" id="PS50931"/>
    </source>
</evidence>
<evidence type="ECO:0000256" key="1">
    <source>
        <dbReference type="ARBA" id="ARBA00009437"/>
    </source>
</evidence>
<evidence type="ECO:0000256" key="2">
    <source>
        <dbReference type="ARBA" id="ARBA00023015"/>
    </source>
</evidence>
<feature type="region of interest" description="Disordered" evidence="5">
    <location>
        <begin position="301"/>
        <end position="337"/>
    </location>
</feature>
<keyword evidence="3 7" id="KW-0238">DNA-binding</keyword>
<comment type="similarity">
    <text evidence="1">Belongs to the LysR transcriptional regulatory family.</text>
</comment>
<dbReference type="PANTHER" id="PTHR30346">
    <property type="entry name" value="TRANSCRIPTIONAL DUAL REGULATOR HCAR-RELATED"/>
    <property type="match status" value="1"/>
</dbReference>
<feature type="domain" description="HTH lysR-type" evidence="6">
    <location>
        <begin position="1"/>
        <end position="56"/>
    </location>
</feature>
<dbReference type="GO" id="GO:0003677">
    <property type="term" value="F:DNA binding"/>
    <property type="evidence" value="ECO:0007669"/>
    <property type="project" value="UniProtKB-KW"/>
</dbReference>
<sequence length="337" mass="36668">MGELEAFLAAAEELHFGRAAERLYVSPSRVSQLVRSLEGHIGGALFERTTRRVALTPMGALLERDLRQAYADLLAALERARKTARGLTGAIRIGYMTHFGDETFTRLVEEFRGRFPSVEITLVDLTGTHYHEELRDGGVDLALGRFHEPPPAEMADGAVMARESWLLGVGRSHPLAVREQVDVEELAGYAIFGVPDPLTGELANPLYPTHTPTGAPIARRGVARTFAEVLALVARGENVFPAAVSFPRFYTHPDVVFVPLTGWPPALRTLRHRTHGNTEPVEAFLELAGAMEAKPVEVEPVEVEPDAAADTPDAAPSRPGYGDWWGPRTLGTGLPSS</sequence>